<organism evidence="1 2">
    <name type="scientific">Alicyclobacillus dauci</name>
    <dbReference type="NCBI Taxonomy" id="1475485"/>
    <lineage>
        <taxon>Bacteria</taxon>
        <taxon>Bacillati</taxon>
        <taxon>Bacillota</taxon>
        <taxon>Bacilli</taxon>
        <taxon>Bacillales</taxon>
        <taxon>Alicyclobacillaceae</taxon>
        <taxon>Alicyclobacillus</taxon>
    </lineage>
</organism>
<dbReference type="RefSeq" id="WP_268044677.1">
    <property type="nucleotide sequence ID" value="NZ_CP104064.1"/>
</dbReference>
<evidence type="ECO:0000313" key="1">
    <source>
        <dbReference type="EMBL" id="WAH37221.1"/>
    </source>
</evidence>
<sequence length="80" mass="9316">MRIIPFSSLLWDANAALLPNSKRRYNTRHLALVKDDESPESGLYILVFNRNQEEICKLQVEADDAYRFSKFQNVLLTSKL</sequence>
<gene>
    <name evidence="1" type="ORF">NZD86_01340</name>
</gene>
<evidence type="ECO:0000313" key="2">
    <source>
        <dbReference type="Proteomes" id="UP001164803"/>
    </source>
</evidence>
<dbReference type="Proteomes" id="UP001164803">
    <property type="component" value="Chromosome"/>
</dbReference>
<name>A0ABY6Z4H5_9BACL</name>
<proteinExistence type="predicted"/>
<accession>A0ABY6Z4H5</accession>
<keyword evidence="2" id="KW-1185">Reference proteome</keyword>
<protein>
    <submittedName>
        <fullName evidence="1">Uncharacterized protein</fullName>
    </submittedName>
</protein>
<reference evidence="1" key="1">
    <citation type="submission" date="2022-08" db="EMBL/GenBank/DDBJ databases">
        <title>Alicyclobacillus dauci DSM2870, complete genome.</title>
        <authorList>
            <person name="Wang Q."/>
            <person name="Cai R."/>
            <person name="Wang Z."/>
        </authorList>
    </citation>
    <scope>NUCLEOTIDE SEQUENCE</scope>
    <source>
        <strain evidence="1">DSM 28700</strain>
    </source>
</reference>
<dbReference type="EMBL" id="CP104064">
    <property type="protein sequence ID" value="WAH37221.1"/>
    <property type="molecule type" value="Genomic_DNA"/>
</dbReference>